<gene>
    <name evidence="1" type="ORF">SAMN02745912_02156</name>
</gene>
<dbReference type="EMBL" id="FRAG01000024">
    <property type="protein sequence ID" value="SHK07268.1"/>
    <property type="molecule type" value="Genomic_DNA"/>
</dbReference>
<accession>A0A1M6PH39</accession>
<dbReference type="Proteomes" id="UP000184465">
    <property type="component" value="Unassembled WGS sequence"/>
</dbReference>
<dbReference type="AlphaFoldDB" id="A0A1M6PH39"/>
<keyword evidence="2" id="KW-1185">Reference proteome</keyword>
<dbReference type="RefSeq" id="WP_073149716.1">
    <property type="nucleotide sequence ID" value="NZ_FRAG01000024.1"/>
</dbReference>
<protein>
    <submittedName>
        <fullName evidence="1">Uncharacterized protein</fullName>
    </submittedName>
</protein>
<reference evidence="1 2" key="1">
    <citation type="submission" date="2016-11" db="EMBL/GenBank/DDBJ databases">
        <authorList>
            <person name="Jaros S."/>
            <person name="Januszkiewicz K."/>
            <person name="Wedrychowicz H."/>
        </authorList>
    </citation>
    <scope>NUCLEOTIDE SEQUENCE [LARGE SCALE GENOMIC DNA]</scope>
    <source>
        <strain evidence="1 2">DSM 15212</strain>
    </source>
</reference>
<evidence type="ECO:0000313" key="2">
    <source>
        <dbReference type="Proteomes" id="UP000184465"/>
    </source>
</evidence>
<evidence type="ECO:0000313" key="1">
    <source>
        <dbReference type="EMBL" id="SHK07268.1"/>
    </source>
</evidence>
<sequence length="67" mass="7891">MNLDTFQNKLILILSYVDKLKRENVPINTQRILIQTYANDLEINLTSDMVYEILSFSFTNRPSCQIH</sequence>
<proteinExistence type="predicted"/>
<name>A0A1M6PH39_PARC5</name>
<dbReference type="OrthoDB" id="1956669at2"/>
<organism evidence="1 2">
    <name type="scientific">Paramaledivibacter caminithermalis (strain DSM 15212 / CIP 107654 / DViRD3)</name>
    <name type="common">Clostridium caminithermale</name>
    <dbReference type="NCBI Taxonomy" id="1121301"/>
    <lineage>
        <taxon>Bacteria</taxon>
        <taxon>Bacillati</taxon>
        <taxon>Bacillota</taxon>
        <taxon>Clostridia</taxon>
        <taxon>Peptostreptococcales</taxon>
        <taxon>Caminicellaceae</taxon>
        <taxon>Paramaledivibacter</taxon>
    </lineage>
</organism>